<dbReference type="InterPro" id="IPR011712">
    <property type="entry name" value="Sig_transdc_His_kin_sub3_dim/P"/>
</dbReference>
<accession>A0A495A2M4</accession>
<evidence type="ECO:0000256" key="1">
    <source>
        <dbReference type="ARBA" id="ARBA00000085"/>
    </source>
</evidence>
<feature type="transmembrane region" description="Helical" evidence="10">
    <location>
        <begin position="40"/>
        <end position="59"/>
    </location>
</feature>
<feature type="transmembrane region" description="Helical" evidence="10">
    <location>
        <begin position="7"/>
        <end position="24"/>
    </location>
</feature>
<evidence type="ECO:0000256" key="10">
    <source>
        <dbReference type="SAM" id="Phobius"/>
    </source>
</evidence>
<comment type="caution">
    <text evidence="12">The sequence shown here is derived from an EMBL/GenBank/DDBJ whole genome shotgun (WGS) entry which is preliminary data.</text>
</comment>
<keyword evidence="13" id="KW-1185">Reference proteome</keyword>
<keyword evidence="8" id="KW-0902">Two-component regulatory system</keyword>
<dbReference type="OrthoDB" id="773385at2"/>
<evidence type="ECO:0000313" key="12">
    <source>
        <dbReference type="EMBL" id="RKQ33196.1"/>
    </source>
</evidence>
<evidence type="ECO:0000256" key="2">
    <source>
        <dbReference type="ARBA" id="ARBA00012438"/>
    </source>
</evidence>
<evidence type="ECO:0000256" key="4">
    <source>
        <dbReference type="ARBA" id="ARBA00022679"/>
    </source>
</evidence>
<dbReference type="InterPro" id="IPR036890">
    <property type="entry name" value="HATPase_C_sf"/>
</dbReference>
<keyword evidence="10" id="KW-1133">Transmembrane helix</keyword>
<keyword evidence="9" id="KW-0175">Coiled coil</keyword>
<dbReference type="Gene3D" id="1.20.5.1930">
    <property type="match status" value="1"/>
</dbReference>
<feature type="domain" description="Signal transduction histidine kinase subgroup 3 dimerisation and phosphoacceptor" evidence="11">
    <location>
        <begin position="80"/>
        <end position="142"/>
    </location>
</feature>
<dbReference type="Gene3D" id="3.30.565.10">
    <property type="entry name" value="Histidine kinase-like ATPase, C-terminal domain"/>
    <property type="match status" value="1"/>
</dbReference>
<dbReference type="EMBL" id="RBZP01000007">
    <property type="protein sequence ID" value="RKQ33196.1"/>
    <property type="molecule type" value="Genomic_DNA"/>
</dbReference>
<keyword evidence="5" id="KW-0547">Nucleotide-binding</keyword>
<evidence type="ECO:0000256" key="6">
    <source>
        <dbReference type="ARBA" id="ARBA00022777"/>
    </source>
</evidence>
<evidence type="ECO:0000259" key="11">
    <source>
        <dbReference type="Pfam" id="PF07730"/>
    </source>
</evidence>
<dbReference type="GO" id="GO:0016020">
    <property type="term" value="C:membrane"/>
    <property type="evidence" value="ECO:0007669"/>
    <property type="project" value="InterPro"/>
</dbReference>
<dbReference type="AlphaFoldDB" id="A0A495A2M4"/>
<dbReference type="InterPro" id="IPR050482">
    <property type="entry name" value="Sensor_HK_TwoCompSys"/>
</dbReference>
<comment type="catalytic activity">
    <reaction evidence="1">
        <text>ATP + protein L-histidine = ADP + protein N-phospho-L-histidine.</text>
        <dbReference type="EC" id="2.7.13.3"/>
    </reaction>
</comment>
<gene>
    <name evidence="12" type="ORF">D8M06_10485</name>
</gene>
<sequence>MSYNQLKWFILLIPTITVGAWEYIRHEYLLPYISMDLGNWLTPVIVLFVTFTLLTRFFSKLEQMQEELRIERAKKAVLEEREKIAEELHDGLAQSLFLLSIKVRQLDKIEVSEENEELFGRLRENIHDIHDYVRLGINNLKTPIEDPDVSWKDRLQQLIHEFETDSGMEIERVIEVEESLLKTKEQSELLACLHESFVNIQKHAEASVVNIQIKISPDKKYLMIKDNGRGFTEADLNKSGSFGLKMMVQRCQRINWNMDFKRENGETIVTLSRR</sequence>
<evidence type="ECO:0000256" key="7">
    <source>
        <dbReference type="ARBA" id="ARBA00022840"/>
    </source>
</evidence>
<feature type="coiled-coil region" evidence="9">
    <location>
        <begin position="61"/>
        <end position="90"/>
    </location>
</feature>
<name>A0A495A2M4_9BACI</name>
<keyword evidence="7" id="KW-0067">ATP-binding</keyword>
<keyword evidence="3" id="KW-0597">Phosphoprotein</keyword>
<dbReference type="PANTHER" id="PTHR24421:SF10">
    <property type="entry name" value="NITRATE_NITRITE SENSOR PROTEIN NARQ"/>
    <property type="match status" value="1"/>
</dbReference>
<keyword evidence="10" id="KW-0472">Membrane</keyword>
<keyword evidence="4" id="KW-0808">Transferase</keyword>
<dbReference type="SUPFAM" id="SSF55874">
    <property type="entry name" value="ATPase domain of HSP90 chaperone/DNA topoisomerase II/histidine kinase"/>
    <property type="match status" value="1"/>
</dbReference>
<proteinExistence type="predicted"/>
<dbReference type="EC" id="2.7.13.3" evidence="2"/>
<dbReference type="GO" id="GO:0046983">
    <property type="term" value="F:protein dimerization activity"/>
    <property type="evidence" value="ECO:0007669"/>
    <property type="project" value="InterPro"/>
</dbReference>
<evidence type="ECO:0000256" key="3">
    <source>
        <dbReference type="ARBA" id="ARBA00022553"/>
    </source>
</evidence>
<dbReference type="Proteomes" id="UP000269301">
    <property type="component" value="Unassembled WGS sequence"/>
</dbReference>
<evidence type="ECO:0000256" key="9">
    <source>
        <dbReference type="SAM" id="Coils"/>
    </source>
</evidence>
<dbReference type="GO" id="GO:0000155">
    <property type="term" value="F:phosphorelay sensor kinase activity"/>
    <property type="evidence" value="ECO:0007669"/>
    <property type="project" value="InterPro"/>
</dbReference>
<reference evidence="12 13" key="1">
    <citation type="journal article" date="2016" name="Int. J. Syst. Evol. Microbiol.">
        <title>Oceanobacillus halophilus sp. nov., a novel moderately halophilic bacterium from a hypersaline lake.</title>
        <authorList>
            <person name="Amoozegar M.A."/>
            <person name="Bagheri M."/>
            <person name="Makhdoumi A."/>
            <person name="Nikou M.M."/>
            <person name="Fazeli S.A.S."/>
            <person name="Schumann P."/>
            <person name="Sproer C."/>
            <person name="Sanchez-Porro C."/>
            <person name="Ventosa A."/>
        </authorList>
    </citation>
    <scope>NUCLEOTIDE SEQUENCE [LARGE SCALE GENOMIC DNA]</scope>
    <source>
        <strain evidence="12 13">DSM 23996</strain>
    </source>
</reference>
<dbReference type="GO" id="GO:0005524">
    <property type="term" value="F:ATP binding"/>
    <property type="evidence" value="ECO:0007669"/>
    <property type="project" value="UniProtKB-KW"/>
</dbReference>
<evidence type="ECO:0000313" key="13">
    <source>
        <dbReference type="Proteomes" id="UP000269301"/>
    </source>
</evidence>
<organism evidence="12 13">
    <name type="scientific">Oceanobacillus halophilus</name>
    <dbReference type="NCBI Taxonomy" id="930130"/>
    <lineage>
        <taxon>Bacteria</taxon>
        <taxon>Bacillati</taxon>
        <taxon>Bacillota</taxon>
        <taxon>Bacilli</taxon>
        <taxon>Bacillales</taxon>
        <taxon>Bacillaceae</taxon>
        <taxon>Oceanobacillus</taxon>
    </lineage>
</organism>
<evidence type="ECO:0000256" key="5">
    <source>
        <dbReference type="ARBA" id="ARBA00022741"/>
    </source>
</evidence>
<keyword evidence="10" id="KW-0812">Transmembrane</keyword>
<evidence type="ECO:0000256" key="8">
    <source>
        <dbReference type="ARBA" id="ARBA00023012"/>
    </source>
</evidence>
<keyword evidence="6 12" id="KW-0418">Kinase</keyword>
<protein>
    <recommendedName>
        <fullName evidence="2">histidine kinase</fullName>
        <ecNumber evidence="2">2.7.13.3</ecNumber>
    </recommendedName>
</protein>
<dbReference type="Pfam" id="PF07730">
    <property type="entry name" value="HisKA_3"/>
    <property type="match status" value="1"/>
</dbReference>
<dbReference type="RefSeq" id="WP_121204358.1">
    <property type="nucleotide sequence ID" value="NZ_RBZP01000007.1"/>
</dbReference>
<dbReference type="PANTHER" id="PTHR24421">
    <property type="entry name" value="NITRATE/NITRITE SENSOR PROTEIN NARX-RELATED"/>
    <property type="match status" value="1"/>
</dbReference>